<evidence type="ECO:0000313" key="2">
    <source>
        <dbReference type="Proteomes" id="UP001259832"/>
    </source>
</evidence>
<keyword evidence="2" id="KW-1185">Reference proteome</keyword>
<reference evidence="1" key="1">
    <citation type="submission" date="2023-08" db="EMBL/GenBank/DDBJ databases">
        <title>Reference Genome Resource for the Citrus Pathogen Phytophthora citrophthora.</title>
        <authorList>
            <person name="Moller H."/>
            <person name="Coetzee B."/>
            <person name="Rose L.J."/>
            <person name="Van Niekerk J.M."/>
        </authorList>
    </citation>
    <scope>NUCLEOTIDE SEQUENCE</scope>
    <source>
        <strain evidence="1">STE-U-9442</strain>
    </source>
</reference>
<evidence type="ECO:0000313" key="1">
    <source>
        <dbReference type="EMBL" id="KAK1932600.1"/>
    </source>
</evidence>
<gene>
    <name evidence="1" type="ORF">P3T76_012184</name>
</gene>
<organism evidence="1 2">
    <name type="scientific">Phytophthora citrophthora</name>
    <dbReference type="NCBI Taxonomy" id="4793"/>
    <lineage>
        <taxon>Eukaryota</taxon>
        <taxon>Sar</taxon>
        <taxon>Stramenopiles</taxon>
        <taxon>Oomycota</taxon>
        <taxon>Peronosporomycetes</taxon>
        <taxon>Peronosporales</taxon>
        <taxon>Peronosporaceae</taxon>
        <taxon>Phytophthora</taxon>
    </lineage>
</organism>
<sequence>MNSKSKVEGLTYGWDGKDWQRYKWTMRATFREHDLLNITGDKLTRERLRSEESKARFDKNQFMIMQMIGMMIPPQRFQRVDHYEPGTEMWEALCEIYEKRQNTIIRESTILRLSEEFKSYGSGDVQAHVTHMFRLKTALASYGFEMNTVNMKTMLQDSLSDQCEFEQLRGAVKYGRNSGTLIKGTP</sequence>
<dbReference type="AlphaFoldDB" id="A0AAD9LDM6"/>
<proteinExistence type="predicted"/>
<protein>
    <submittedName>
        <fullName evidence="1">Uncharacterized protein</fullName>
    </submittedName>
</protein>
<dbReference type="Proteomes" id="UP001259832">
    <property type="component" value="Unassembled WGS sequence"/>
</dbReference>
<accession>A0AAD9LDM6</accession>
<dbReference type="Pfam" id="PF14223">
    <property type="entry name" value="Retrotran_gag_2"/>
    <property type="match status" value="1"/>
</dbReference>
<dbReference type="EMBL" id="JASMQC010000029">
    <property type="protein sequence ID" value="KAK1932600.1"/>
    <property type="molecule type" value="Genomic_DNA"/>
</dbReference>
<name>A0AAD9LDM6_9STRA</name>
<comment type="caution">
    <text evidence="1">The sequence shown here is derived from an EMBL/GenBank/DDBJ whole genome shotgun (WGS) entry which is preliminary data.</text>
</comment>